<dbReference type="EMBL" id="AP021879">
    <property type="protein sequence ID" value="BBO87941.1"/>
    <property type="molecule type" value="Genomic_DNA"/>
</dbReference>
<dbReference type="Proteomes" id="UP000422108">
    <property type="component" value="Chromosome"/>
</dbReference>
<keyword evidence="4" id="KW-0472">Membrane</keyword>
<evidence type="ECO:0000313" key="7">
    <source>
        <dbReference type="EMBL" id="BBO87941.1"/>
    </source>
</evidence>
<evidence type="ECO:0000256" key="3">
    <source>
        <dbReference type="ARBA" id="ARBA00022448"/>
    </source>
</evidence>
<dbReference type="GO" id="GO:0015562">
    <property type="term" value="F:efflux transmembrane transporter activity"/>
    <property type="evidence" value="ECO:0007669"/>
    <property type="project" value="TreeGrafter"/>
</dbReference>
<dbReference type="SUPFAM" id="SSF111369">
    <property type="entry name" value="HlyD-like secretion proteins"/>
    <property type="match status" value="1"/>
</dbReference>
<keyword evidence="4" id="KW-0812">Transmembrane</keyword>
<dbReference type="AlphaFoldDB" id="A0A5K8A655"/>
<evidence type="ECO:0000259" key="6">
    <source>
        <dbReference type="Pfam" id="PF25967"/>
    </source>
</evidence>
<dbReference type="PANTHER" id="PTHR30469:SF15">
    <property type="entry name" value="HLYD FAMILY OF SECRETION PROTEINS"/>
    <property type="match status" value="1"/>
</dbReference>
<dbReference type="PANTHER" id="PTHR30469">
    <property type="entry name" value="MULTIDRUG RESISTANCE PROTEIN MDTA"/>
    <property type="match status" value="1"/>
</dbReference>
<dbReference type="Gene3D" id="2.40.420.20">
    <property type="match status" value="1"/>
</dbReference>
<evidence type="ECO:0000256" key="1">
    <source>
        <dbReference type="ARBA" id="ARBA00004196"/>
    </source>
</evidence>
<organism evidence="7 8">
    <name type="scientific">Desulfosarcina ovata subsp. ovata</name>
    <dbReference type="NCBI Taxonomy" id="2752305"/>
    <lineage>
        <taxon>Bacteria</taxon>
        <taxon>Pseudomonadati</taxon>
        <taxon>Thermodesulfobacteriota</taxon>
        <taxon>Desulfobacteria</taxon>
        <taxon>Desulfobacterales</taxon>
        <taxon>Desulfosarcinaceae</taxon>
        <taxon>Desulfosarcina</taxon>
    </lineage>
</organism>
<dbReference type="Pfam" id="PF25967">
    <property type="entry name" value="RND-MFP_C"/>
    <property type="match status" value="1"/>
</dbReference>
<evidence type="ECO:0000313" key="8">
    <source>
        <dbReference type="Proteomes" id="UP000422108"/>
    </source>
</evidence>
<dbReference type="Gene3D" id="2.40.50.100">
    <property type="match status" value="1"/>
</dbReference>
<dbReference type="NCBIfam" id="TIGR01730">
    <property type="entry name" value="RND_mfp"/>
    <property type="match status" value="1"/>
</dbReference>
<comment type="subcellular location">
    <subcellularLocation>
        <location evidence="1">Cell envelope</location>
    </subcellularLocation>
</comment>
<evidence type="ECO:0000256" key="4">
    <source>
        <dbReference type="SAM" id="Phobius"/>
    </source>
</evidence>
<dbReference type="InterPro" id="IPR058627">
    <property type="entry name" value="MdtA-like_C"/>
</dbReference>
<dbReference type="Gene3D" id="1.10.287.470">
    <property type="entry name" value="Helix hairpin bin"/>
    <property type="match status" value="1"/>
</dbReference>
<feature type="domain" description="Multidrug resistance protein MdtA-like barrel-sandwich hybrid" evidence="5">
    <location>
        <begin position="91"/>
        <end position="231"/>
    </location>
</feature>
<protein>
    <submittedName>
        <fullName evidence="7">Uncharacterized protein</fullName>
    </submittedName>
</protein>
<feature type="domain" description="Multidrug resistance protein MdtA-like C-terminal permuted SH3" evidence="6">
    <location>
        <begin position="342"/>
        <end position="395"/>
    </location>
</feature>
<proteinExistence type="inferred from homology"/>
<reference evidence="7 8" key="1">
    <citation type="submission" date="2019-11" db="EMBL/GenBank/DDBJ databases">
        <title>Comparative genomics of hydrocarbon-degrading Desulfosarcina strains.</title>
        <authorList>
            <person name="Watanabe M."/>
            <person name="Kojima H."/>
            <person name="Fukui M."/>
        </authorList>
    </citation>
    <scope>NUCLEOTIDE SEQUENCE [LARGE SCALE GENOMIC DNA]</scope>
    <source>
        <strain evidence="8">oXyS1</strain>
    </source>
</reference>
<keyword evidence="8" id="KW-1185">Reference proteome</keyword>
<keyword evidence="3" id="KW-0813">Transport</keyword>
<evidence type="ECO:0000256" key="2">
    <source>
        <dbReference type="ARBA" id="ARBA00009477"/>
    </source>
</evidence>
<dbReference type="GO" id="GO:1990281">
    <property type="term" value="C:efflux pump complex"/>
    <property type="evidence" value="ECO:0007669"/>
    <property type="project" value="TreeGrafter"/>
</dbReference>
<keyword evidence="4" id="KW-1133">Transmembrane helix</keyword>
<gene>
    <name evidence="7" type="ORF">DSCOOX_11210</name>
</gene>
<dbReference type="InterPro" id="IPR058625">
    <property type="entry name" value="MdtA-like_BSH"/>
</dbReference>
<accession>A0A5K8A655</accession>
<name>A0A5K8A655_9BACT</name>
<dbReference type="Gene3D" id="2.40.30.170">
    <property type="match status" value="1"/>
</dbReference>
<feature type="transmembrane region" description="Helical" evidence="4">
    <location>
        <begin position="36"/>
        <end position="53"/>
    </location>
</feature>
<comment type="similarity">
    <text evidence="2">Belongs to the membrane fusion protein (MFP) (TC 8.A.1) family.</text>
</comment>
<dbReference type="Pfam" id="PF25917">
    <property type="entry name" value="BSH_RND"/>
    <property type="match status" value="1"/>
</dbReference>
<dbReference type="InterPro" id="IPR006143">
    <property type="entry name" value="RND_pump_MFP"/>
</dbReference>
<evidence type="ECO:0000259" key="5">
    <source>
        <dbReference type="Pfam" id="PF25917"/>
    </source>
</evidence>
<sequence length="415" mass="45276">MRVSEFVSYDRFSGKNKWVNRMAGNLPPKGRWFGKIVRWGLCFLILAILFWLFRYTTRPDPLKVVVRPVTRGRVERTVANTRAGTVKACRRAKLSPSIGGQIARLPVAEGDRVKAGDLLLELWNEDLAAQVQLARREVTATRARAQSACSRAAVAAKNAARLKTLLKSSVGTEERTENAVAEADALAAECTAARGEIAVREAQLAVVAANLARTRLLAPFDGVIGEINGERFEYVTPSPLGVPTPPVIDIIASGCFYVIAPIDEVDVADIQVGMSARITMDAYGSRIFQGHVRRVADYVLDLEKQARTVDVEAAFAHTEEFPLLLAGYSADIEVILDVRPDVLRVPTEAVMAGNTVVVFKPASETVERRTIETGLSNWDFTEVRQGLEADEQVVINVDVPDLEDGAPAVVIEASP</sequence>